<accession>A0A5N7MMV9</accession>
<sequence length="194" mass="21399">MSIQLHQFSEEQRDIIIAALRLWQRTPKHEIPASIIELAENDRAAYLNDVEVDSLCEDINLNSNEVGSLISQIACLRATGDLVGGTAFEHTPADAGATLDQLVNKARHLAQHNPWPLVLITVKQLVPDAELDPDDRREAIAGSYAIRVGPELDDEGAEDAALTEFHNRIPIHTLDDFDIDASRVPTVPEGTREL</sequence>
<protein>
    <submittedName>
        <fullName evidence="1">Uncharacterized protein</fullName>
    </submittedName>
</protein>
<reference evidence="1 2" key="1">
    <citation type="journal article" date="2019" name="Syst. Appl. Microbiol.">
        <title>Microvirga tunisiensis sp. nov., a root nodule symbiotic bacterium isolated from Lupinus micranthus and L. luteus grown in Northern Tunisia.</title>
        <authorList>
            <person name="Msaddak A."/>
            <person name="Rejili M."/>
            <person name="Duran D."/>
            <person name="Mars M."/>
            <person name="Palacios J.M."/>
            <person name="Ruiz-Argueso T."/>
            <person name="Rey L."/>
            <person name="Imperial J."/>
        </authorList>
    </citation>
    <scope>NUCLEOTIDE SEQUENCE [LARGE SCALE GENOMIC DNA]</scope>
    <source>
        <strain evidence="1 2">Lmie10</strain>
    </source>
</reference>
<dbReference type="Proteomes" id="UP000403266">
    <property type="component" value="Unassembled WGS sequence"/>
</dbReference>
<dbReference type="RefSeq" id="WP_152714648.1">
    <property type="nucleotide sequence ID" value="NZ_VOSJ01000139.1"/>
</dbReference>
<proteinExistence type="predicted"/>
<evidence type="ECO:0000313" key="2">
    <source>
        <dbReference type="Proteomes" id="UP000403266"/>
    </source>
</evidence>
<dbReference type="AlphaFoldDB" id="A0A5N7MMV9"/>
<keyword evidence="2" id="KW-1185">Reference proteome</keyword>
<comment type="caution">
    <text evidence="1">The sequence shown here is derived from an EMBL/GenBank/DDBJ whole genome shotgun (WGS) entry which is preliminary data.</text>
</comment>
<name>A0A5N7MMV9_9HYPH</name>
<dbReference type="EMBL" id="VOSK01000139">
    <property type="protein sequence ID" value="MPR28355.1"/>
    <property type="molecule type" value="Genomic_DNA"/>
</dbReference>
<gene>
    <name evidence="1" type="ORF">FS320_25190</name>
</gene>
<organism evidence="1 2">
    <name type="scientific">Microvirga tunisiensis</name>
    <dbReference type="NCBI Taxonomy" id="2108360"/>
    <lineage>
        <taxon>Bacteria</taxon>
        <taxon>Pseudomonadati</taxon>
        <taxon>Pseudomonadota</taxon>
        <taxon>Alphaproteobacteria</taxon>
        <taxon>Hyphomicrobiales</taxon>
        <taxon>Methylobacteriaceae</taxon>
        <taxon>Microvirga</taxon>
    </lineage>
</organism>
<evidence type="ECO:0000313" key="1">
    <source>
        <dbReference type="EMBL" id="MPR28355.1"/>
    </source>
</evidence>